<dbReference type="InterPro" id="IPR002110">
    <property type="entry name" value="Ankyrin_rpt"/>
</dbReference>
<protein>
    <submittedName>
        <fullName evidence="2">Uncharacterized protein</fullName>
    </submittedName>
</protein>
<dbReference type="EMBL" id="PDXD01000005">
    <property type="protein sequence ID" value="RYN79732.1"/>
    <property type="molecule type" value="Genomic_DNA"/>
</dbReference>
<evidence type="ECO:0000313" key="3">
    <source>
        <dbReference type="Proteomes" id="UP000291422"/>
    </source>
</evidence>
<organism evidence="2 3">
    <name type="scientific">Alternaria alternata</name>
    <name type="common">Alternaria rot fungus</name>
    <name type="synonym">Torula alternata</name>
    <dbReference type="NCBI Taxonomy" id="5599"/>
    <lineage>
        <taxon>Eukaryota</taxon>
        <taxon>Fungi</taxon>
        <taxon>Dikarya</taxon>
        <taxon>Ascomycota</taxon>
        <taxon>Pezizomycotina</taxon>
        <taxon>Dothideomycetes</taxon>
        <taxon>Pleosporomycetidae</taxon>
        <taxon>Pleosporales</taxon>
        <taxon>Pleosporineae</taxon>
        <taxon>Pleosporaceae</taxon>
        <taxon>Alternaria</taxon>
        <taxon>Alternaria sect. Alternaria</taxon>
        <taxon>Alternaria alternata complex</taxon>
    </lineage>
</organism>
<evidence type="ECO:0000313" key="2">
    <source>
        <dbReference type="EMBL" id="RYN79732.1"/>
    </source>
</evidence>
<name>A0A4Q4NMD3_ALTAL</name>
<sequence>MEDSCRPFPGHLDGDVPPEKVKPAYYNSIPVVDKWLEDLQASHFDDAAEAWKLARYLRLAVGMLCSEPGDRISSWEAVLDFYDVLHPDAKDSDRLSMAKEFVQAPHKPRTDGSLAETPLHRAARNGDFCRVVCLVDEGWKVDDTDVNHKTPIVLAKEAGHDLIESYLEIKRVKRDGTSSNIFPTAYVHEIEMDRRGFRTRTSSSKPPSSSIWTSSILHPEVQEIPQGAEEALQWFLGDELTMLYFYEYVKDETAWLYPASHMLAYMLRQRGNHVIVLDIGHDVVSTGKEIFTTFGSALLSCFTVIPPRNLPRTVQDLDNILEQYCPPSRPITVIMLGIKNRSFTTDILNIITFVLRHCVKSGNGLVNFKAFLTSEDWSAEIGSIVPAHQHVDLSELSNTVAWWGEDLNLGK</sequence>
<accession>A0A4Q4NMD3</accession>
<dbReference type="SUPFAM" id="SSF48403">
    <property type="entry name" value="Ankyrin repeat"/>
    <property type="match status" value="1"/>
</dbReference>
<dbReference type="PROSITE" id="PS50088">
    <property type="entry name" value="ANK_REPEAT"/>
    <property type="match status" value="1"/>
</dbReference>
<dbReference type="InterPro" id="IPR036770">
    <property type="entry name" value="Ankyrin_rpt-contain_sf"/>
</dbReference>
<dbReference type="Gene3D" id="1.25.40.20">
    <property type="entry name" value="Ankyrin repeat-containing domain"/>
    <property type="match status" value="1"/>
</dbReference>
<evidence type="ECO:0000256" key="1">
    <source>
        <dbReference type="PROSITE-ProRule" id="PRU00023"/>
    </source>
</evidence>
<comment type="caution">
    <text evidence="2">The sequence shown here is derived from an EMBL/GenBank/DDBJ whole genome shotgun (WGS) entry which is preliminary data.</text>
</comment>
<dbReference type="Proteomes" id="UP000291422">
    <property type="component" value="Unassembled WGS sequence"/>
</dbReference>
<proteinExistence type="predicted"/>
<gene>
    <name evidence="2" type="ORF">AA0117_g3486</name>
</gene>
<dbReference type="AlphaFoldDB" id="A0A4Q4NMD3"/>
<feature type="repeat" description="ANK" evidence="1">
    <location>
        <begin position="114"/>
        <end position="146"/>
    </location>
</feature>
<reference evidence="3" key="1">
    <citation type="journal article" date="2019" name="bioRxiv">
        <title>Genomics, evolutionary history and diagnostics of the Alternaria alternata species group including apple and Asian pear pathotypes.</title>
        <authorList>
            <person name="Armitage A.D."/>
            <person name="Cockerton H.M."/>
            <person name="Sreenivasaprasad S."/>
            <person name="Woodhall J.W."/>
            <person name="Lane C.R."/>
            <person name="Harrison R.J."/>
            <person name="Clarkson J.P."/>
        </authorList>
    </citation>
    <scope>NUCLEOTIDE SEQUENCE [LARGE SCALE GENOMIC DNA]</scope>
    <source>
        <strain evidence="3">FERA 1177</strain>
    </source>
</reference>
<keyword evidence="1" id="KW-0040">ANK repeat</keyword>